<evidence type="ECO:0000256" key="9">
    <source>
        <dbReference type="ARBA" id="ARBA00029924"/>
    </source>
</evidence>
<dbReference type="NCBIfam" id="TIGR00690">
    <property type="entry name" value="rpoZ"/>
    <property type="match status" value="1"/>
</dbReference>
<sequence>MILFPSVDELLKRVDSRYSLIMLASKRAHEIDKYRADKWRAENADQSKDNHAAEELAQDHPLLLDHYDSIKSVGMALEEIEAGKVTIDTDHTEDLQD</sequence>
<dbReference type="EC" id="2.7.7.6" evidence="2 11"/>
<comment type="subunit">
    <text evidence="11">The RNAP catalytic core consists of 2 alpha, 1 beta, 1 beta' and 1 omega subunit. When a sigma factor is associated with the core the holoenzyme is formed, which can initiate transcription.</text>
</comment>
<dbReference type="SUPFAM" id="SSF63562">
    <property type="entry name" value="RPB6/omega subunit-like"/>
    <property type="match status" value="1"/>
</dbReference>
<dbReference type="GO" id="GO:0000428">
    <property type="term" value="C:DNA-directed RNA polymerase complex"/>
    <property type="evidence" value="ECO:0007669"/>
    <property type="project" value="UniProtKB-KW"/>
</dbReference>
<dbReference type="EMBL" id="JAQONE010000024">
    <property type="protein sequence ID" value="MDC2830212.1"/>
    <property type="molecule type" value="Genomic_DNA"/>
</dbReference>
<proteinExistence type="inferred from homology"/>
<dbReference type="InterPro" id="IPR003716">
    <property type="entry name" value="DNA-dir_RNA_pol_omega"/>
</dbReference>
<evidence type="ECO:0000313" key="13">
    <source>
        <dbReference type="Proteomes" id="UP001220670"/>
    </source>
</evidence>
<evidence type="ECO:0000256" key="1">
    <source>
        <dbReference type="ARBA" id="ARBA00006711"/>
    </source>
</evidence>
<dbReference type="HAMAP" id="MF_00366">
    <property type="entry name" value="RNApol_bact_RpoZ"/>
    <property type="match status" value="1"/>
</dbReference>
<keyword evidence="7 11" id="KW-0804">Transcription</keyword>
<evidence type="ECO:0000256" key="3">
    <source>
        <dbReference type="ARBA" id="ARBA00013725"/>
    </source>
</evidence>
<dbReference type="GO" id="GO:0003677">
    <property type="term" value="F:DNA binding"/>
    <property type="evidence" value="ECO:0007669"/>
    <property type="project" value="UniProtKB-UniRule"/>
</dbReference>
<dbReference type="Proteomes" id="UP001220670">
    <property type="component" value="Unassembled WGS sequence"/>
</dbReference>
<name>A0AAJ1HTK2_LIMMU</name>
<dbReference type="AlphaFoldDB" id="A0AAJ1HTK2"/>
<evidence type="ECO:0000256" key="11">
    <source>
        <dbReference type="HAMAP-Rule" id="MF_00366"/>
    </source>
</evidence>
<evidence type="ECO:0000256" key="5">
    <source>
        <dbReference type="ARBA" id="ARBA00022679"/>
    </source>
</evidence>
<keyword evidence="5 11" id="KW-0808">Transferase</keyword>
<dbReference type="Pfam" id="PF01192">
    <property type="entry name" value="RNA_pol_Rpb6"/>
    <property type="match status" value="1"/>
</dbReference>
<comment type="catalytic activity">
    <reaction evidence="10 11">
        <text>RNA(n) + a ribonucleoside 5'-triphosphate = RNA(n+1) + diphosphate</text>
        <dbReference type="Rhea" id="RHEA:21248"/>
        <dbReference type="Rhea" id="RHEA-COMP:14527"/>
        <dbReference type="Rhea" id="RHEA-COMP:17342"/>
        <dbReference type="ChEBI" id="CHEBI:33019"/>
        <dbReference type="ChEBI" id="CHEBI:61557"/>
        <dbReference type="ChEBI" id="CHEBI:140395"/>
        <dbReference type="EC" id="2.7.7.6"/>
    </reaction>
</comment>
<dbReference type="GO" id="GO:0006351">
    <property type="term" value="P:DNA-templated transcription"/>
    <property type="evidence" value="ECO:0007669"/>
    <property type="project" value="UniProtKB-UniRule"/>
</dbReference>
<dbReference type="InterPro" id="IPR036161">
    <property type="entry name" value="RPB6/omega-like_sf"/>
</dbReference>
<reference evidence="12" key="1">
    <citation type="submission" date="2023-01" db="EMBL/GenBank/DDBJ databases">
        <title>Genome analysis of 13 Lactobacillus isolated from gut of wild boar.</title>
        <authorList>
            <person name="Papp P."/>
            <person name="Libisch B."/>
            <person name="Nagy T."/>
            <person name="Olasz F."/>
        </authorList>
    </citation>
    <scope>NUCLEOTIDE SEQUENCE</scope>
    <source>
        <strain evidence="12">F146</strain>
    </source>
</reference>
<evidence type="ECO:0000313" key="12">
    <source>
        <dbReference type="EMBL" id="MDC2830212.1"/>
    </source>
</evidence>
<evidence type="ECO:0000256" key="6">
    <source>
        <dbReference type="ARBA" id="ARBA00022695"/>
    </source>
</evidence>
<comment type="similarity">
    <text evidence="1 11">Belongs to the RNA polymerase subunit omega family.</text>
</comment>
<dbReference type="SMART" id="SM01409">
    <property type="entry name" value="RNA_pol_Rpb6"/>
    <property type="match status" value="1"/>
</dbReference>
<accession>A0AAJ1HTK2</accession>
<comment type="function">
    <text evidence="8 11">Promotes RNA polymerase assembly. Latches the N- and C-terminal regions of the beta' subunit thereby facilitating its interaction with the beta and alpha subunits.</text>
</comment>
<dbReference type="Gene3D" id="3.90.940.10">
    <property type="match status" value="1"/>
</dbReference>
<evidence type="ECO:0000256" key="4">
    <source>
        <dbReference type="ARBA" id="ARBA00022478"/>
    </source>
</evidence>
<evidence type="ECO:0000256" key="7">
    <source>
        <dbReference type="ARBA" id="ARBA00023163"/>
    </source>
</evidence>
<dbReference type="GO" id="GO:0003899">
    <property type="term" value="F:DNA-directed RNA polymerase activity"/>
    <property type="evidence" value="ECO:0007669"/>
    <property type="project" value="UniProtKB-UniRule"/>
</dbReference>
<evidence type="ECO:0000256" key="2">
    <source>
        <dbReference type="ARBA" id="ARBA00012418"/>
    </source>
</evidence>
<dbReference type="InterPro" id="IPR006110">
    <property type="entry name" value="Pol_omega/Rpo6/RPB6"/>
</dbReference>
<dbReference type="PANTHER" id="PTHR34476:SF1">
    <property type="entry name" value="DNA-DIRECTED RNA POLYMERASE SUBUNIT OMEGA"/>
    <property type="match status" value="1"/>
</dbReference>
<gene>
    <name evidence="11 12" type="primary">rpoZ</name>
    <name evidence="12" type="ORF">PO250_07885</name>
</gene>
<keyword evidence="6 11" id="KW-0548">Nucleotidyltransferase</keyword>
<comment type="caution">
    <text evidence="12">The sequence shown here is derived from an EMBL/GenBank/DDBJ whole genome shotgun (WGS) entry which is preliminary data.</text>
</comment>
<keyword evidence="4 11" id="KW-0240">DNA-directed RNA polymerase</keyword>
<evidence type="ECO:0000256" key="8">
    <source>
        <dbReference type="ARBA" id="ARBA00024694"/>
    </source>
</evidence>
<dbReference type="RefSeq" id="WP_169462168.1">
    <property type="nucleotide sequence ID" value="NZ_JAQOMV010000032.1"/>
</dbReference>
<protein>
    <recommendedName>
        <fullName evidence="3 11">DNA-directed RNA polymerase subunit omega</fullName>
        <shortName evidence="11">RNAP omega subunit</shortName>
        <ecNumber evidence="2 11">2.7.7.6</ecNumber>
    </recommendedName>
    <alternativeName>
        <fullName evidence="11">RNA polymerase omega subunit</fullName>
    </alternativeName>
    <alternativeName>
        <fullName evidence="9 11">Transcriptase subunit omega</fullName>
    </alternativeName>
</protein>
<evidence type="ECO:0000256" key="10">
    <source>
        <dbReference type="ARBA" id="ARBA00048552"/>
    </source>
</evidence>
<dbReference type="PANTHER" id="PTHR34476">
    <property type="entry name" value="DNA-DIRECTED RNA POLYMERASE SUBUNIT OMEGA"/>
    <property type="match status" value="1"/>
</dbReference>
<organism evidence="12 13">
    <name type="scientific">Limosilactobacillus mucosae</name>
    <name type="common">Lactobacillus mucosae</name>
    <dbReference type="NCBI Taxonomy" id="97478"/>
    <lineage>
        <taxon>Bacteria</taxon>
        <taxon>Bacillati</taxon>
        <taxon>Bacillota</taxon>
        <taxon>Bacilli</taxon>
        <taxon>Lactobacillales</taxon>
        <taxon>Lactobacillaceae</taxon>
        <taxon>Limosilactobacillus</taxon>
    </lineage>
</organism>